<dbReference type="Gene3D" id="3.30.710.10">
    <property type="entry name" value="Potassium Channel Kv1.1, Chain A"/>
    <property type="match status" value="1"/>
</dbReference>
<feature type="repeat" description="RCC1" evidence="2">
    <location>
        <begin position="301"/>
        <end position="355"/>
    </location>
</feature>
<evidence type="ECO:0000313" key="4">
    <source>
        <dbReference type="EMBL" id="KAJ3440117.1"/>
    </source>
</evidence>
<evidence type="ECO:0000256" key="1">
    <source>
        <dbReference type="ARBA" id="ARBA00022737"/>
    </source>
</evidence>
<proteinExistence type="predicted"/>
<reference evidence="4" key="1">
    <citation type="submission" date="2022-08" db="EMBL/GenBank/DDBJ databases">
        <title>Novel sulphate-reducing endosymbionts in the free-living metamonad Anaeramoeba.</title>
        <authorList>
            <person name="Jerlstrom-Hultqvist J."/>
            <person name="Cepicka I."/>
            <person name="Gallot-Lavallee L."/>
            <person name="Salas-Leiva D."/>
            <person name="Curtis B.A."/>
            <person name="Zahonova K."/>
            <person name="Pipaliya S."/>
            <person name="Dacks J."/>
            <person name="Roger A.J."/>
        </authorList>
    </citation>
    <scope>NUCLEOTIDE SEQUENCE</scope>
    <source>
        <strain evidence="4">Busselton2</strain>
    </source>
</reference>
<feature type="domain" description="BTB" evidence="3">
    <location>
        <begin position="461"/>
        <end position="527"/>
    </location>
</feature>
<dbReference type="Pfam" id="PF00651">
    <property type="entry name" value="BTB"/>
    <property type="match status" value="1"/>
</dbReference>
<dbReference type="SMART" id="SM00225">
    <property type="entry name" value="BTB"/>
    <property type="match status" value="1"/>
</dbReference>
<dbReference type="AlphaFoldDB" id="A0AAV7ZI71"/>
<dbReference type="SUPFAM" id="SSF54695">
    <property type="entry name" value="POZ domain"/>
    <property type="match status" value="1"/>
</dbReference>
<evidence type="ECO:0000313" key="5">
    <source>
        <dbReference type="Proteomes" id="UP001146793"/>
    </source>
</evidence>
<dbReference type="PROSITE" id="PS50012">
    <property type="entry name" value="RCC1_3"/>
    <property type="match status" value="3"/>
</dbReference>
<dbReference type="InterPro" id="IPR011333">
    <property type="entry name" value="SKP1/BTB/POZ_sf"/>
</dbReference>
<dbReference type="Proteomes" id="UP001146793">
    <property type="component" value="Unassembled WGS sequence"/>
</dbReference>
<comment type="caution">
    <text evidence="4">The sequence shown here is derived from an EMBL/GenBank/DDBJ whole genome shotgun (WGS) entry which is preliminary data.</text>
</comment>
<evidence type="ECO:0000256" key="2">
    <source>
        <dbReference type="PROSITE-ProRule" id="PRU00235"/>
    </source>
</evidence>
<dbReference type="PANTHER" id="PTHR22870">
    <property type="entry name" value="REGULATOR OF CHROMOSOME CONDENSATION"/>
    <property type="match status" value="1"/>
</dbReference>
<dbReference type="PANTHER" id="PTHR22870:SF408">
    <property type="entry name" value="OS09G0560450 PROTEIN"/>
    <property type="match status" value="1"/>
</dbReference>
<dbReference type="InterPro" id="IPR051210">
    <property type="entry name" value="Ub_ligase/GEF_domain"/>
</dbReference>
<keyword evidence="1" id="KW-0677">Repeat</keyword>
<protein>
    <submittedName>
        <fullName evidence="4">Claret isoform a</fullName>
    </submittedName>
</protein>
<dbReference type="CDD" id="cd18186">
    <property type="entry name" value="BTB_POZ_ZBTB_KLHL-like"/>
    <property type="match status" value="1"/>
</dbReference>
<dbReference type="SUPFAM" id="SSF50985">
    <property type="entry name" value="RCC1/BLIP-II"/>
    <property type="match status" value="2"/>
</dbReference>
<name>A0AAV7ZI71_9EUKA</name>
<dbReference type="PROSITE" id="PS50097">
    <property type="entry name" value="BTB"/>
    <property type="match status" value="1"/>
</dbReference>
<organism evidence="4 5">
    <name type="scientific">Anaeramoeba flamelloides</name>
    <dbReference type="NCBI Taxonomy" id="1746091"/>
    <lineage>
        <taxon>Eukaryota</taxon>
        <taxon>Metamonada</taxon>
        <taxon>Anaeramoebidae</taxon>
        <taxon>Anaeramoeba</taxon>
    </lineage>
</organism>
<dbReference type="InterPro" id="IPR000408">
    <property type="entry name" value="Reg_chr_condens"/>
</dbReference>
<feature type="repeat" description="RCC1" evidence="2">
    <location>
        <begin position="195"/>
        <end position="249"/>
    </location>
</feature>
<dbReference type="InterPro" id="IPR009091">
    <property type="entry name" value="RCC1/BLIP-II"/>
</dbReference>
<dbReference type="Gene3D" id="2.130.10.30">
    <property type="entry name" value="Regulator of chromosome condensation 1/beta-lactamase-inhibitor protein II"/>
    <property type="match status" value="2"/>
</dbReference>
<dbReference type="Pfam" id="PF00415">
    <property type="entry name" value="RCC1"/>
    <property type="match status" value="2"/>
</dbReference>
<dbReference type="EMBL" id="JANTQA010000032">
    <property type="protein sequence ID" value="KAJ3440117.1"/>
    <property type="molecule type" value="Genomic_DNA"/>
</dbReference>
<dbReference type="Pfam" id="PF13540">
    <property type="entry name" value="RCC1_2"/>
    <property type="match status" value="1"/>
</dbReference>
<dbReference type="InterPro" id="IPR000210">
    <property type="entry name" value="BTB/POZ_dom"/>
</dbReference>
<sequence>MFQFIVFGKNKDGQLFLGNNNEVLTPTKVSTNDYFLQVCGSRSRTLFLGPDWQVYKISDSLTNLSPITFEGKGTKIRKIAGGYAHWLFLTDTGAVYSMGKSYYGQLCHGDRVNLIKVPQRIAFFQKQNEIVYDIVCGSDLSFFLCNSGNLYAGGRFACSEVDELIAMEPILLSTDVVEVWSGVNAEHFFYRTTKGEIFAGGSNKHGELAVGSYRQIKPSTTEKLTNLDKNWDIKQICCGNYYTIARLSLGLLSCGNFMFRGSGTKNTRDQNSFCAIAQFQDTVCTQLQCGAYHTVALTEEKKFYVWGYANHGGQLGLGNREPELSPVELKITDLDYSQEITLACGALTNYIYSKTSLLALDFLKFFQREELADYKIHGVKVHSQLVEKRLNIKKEILEKSLSKLDLNKEQISSFFSWVYSGISSNFQLIKHILQNLDRSDLLSLTIDQFFVNLYEEENEKKDFAIKVKNEMVYAHRFVLQARSKLFLEMFLSIEQEIDFVSDFTEKSPKTVAFLVKFLYTDQIIMSDLDQTMRKELDGAVDYYQLNEFSPLNKLNSLNKFQYKKIEEQESCVCF</sequence>
<gene>
    <name evidence="4" type="ORF">M0812_16169</name>
</gene>
<evidence type="ECO:0000259" key="3">
    <source>
        <dbReference type="PROSITE" id="PS50097"/>
    </source>
</evidence>
<accession>A0AAV7ZI71</accession>
<feature type="repeat" description="RCC1" evidence="2">
    <location>
        <begin position="93"/>
        <end position="147"/>
    </location>
</feature>